<evidence type="ECO:0000313" key="6">
    <source>
        <dbReference type="EMBL" id="SMP69232.1"/>
    </source>
</evidence>
<evidence type="ECO:0000256" key="4">
    <source>
        <dbReference type="SAM" id="MobiDB-lite"/>
    </source>
</evidence>
<evidence type="ECO:0000256" key="3">
    <source>
        <dbReference type="ARBA" id="ARBA00023163"/>
    </source>
</evidence>
<accession>A0ABY1QF81</accession>
<organism evidence="6 7">
    <name type="scientific">Novosphingobium panipatense</name>
    <dbReference type="NCBI Taxonomy" id="428991"/>
    <lineage>
        <taxon>Bacteria</taxon>
        <taxon>Pseudomonadati</taxon>
        <taxon>Pseudomonadota</taxon>
        <taxon>Alphaproteobacteria</taxon>
        <taxon>Sphingomonadales</taxon>
        <taxon>Sphingomonadaceae</taxon>
        <taxon>Novosphingobium</taxon>
    </lineage>
</organism>
<gene>
    <name evidence="6" type="ORF">SAMN06296065_10555</name>
</gene>
<dbReference type="PANTHER" id="PTHR46796">
    <property type="entry name" value="HTH-TYPE TRANSCRIPTIONAL ACTIVATOR RHAS-RELATED"/>
    <property type="match status" value="1"/>
</dbReference>
<reference evidence="6 7" key="1">
    <citation type="submission" date="2017-05" db="EMBL/GenBank/DDBJ databases">
        <authorList>
            <person name="Varghese N."/>
            <person name="Submissions S."/>
        </authorList>
    </citation>
    <scope>NUCLEOTIDE SEQUENCE [LARGE SCALE GENOMIC DNA]</scope>
    <source>
        <strain evidence="6 7">SM16</strain>
    </source>
</reference>
<evidence type="ECO:0000313" key="7">
    <source>
        <dbReference type="Proteomes" id="UP001157910"/>
    </source>
</evidence>
<dbReference type="EMBL" id="FXUI01000005">
    <property type="protein sequence ID" value="SMP69232.1"/>
    <property type="molecule type" value="Genomic_DNA"/>
</dbReference>
<dbReference type="InterPro" id="IPR018060">
    <property type="entry name" value="HTH_AraC"/>
</dbReference>
<dbReference type="Proteomes" id="UP001157910">
    <property type="component" value="Unassembled WGS sequence"/>
</dbReference>
<dbReference type="InterPro" id="IPR050204">
    <property type="entry name" value="AraC_XylS_family_regulators"/>
</dbReference>
<keyword evidence="2" id="KW-0238">DNA-binding</keyword>
<dbReference type="RefSeq" id="WP_283406075.1">
    <property type="nucleotide sequence ID" value="NZ_FXUI01000005.1"/>
</dbReference>
<feature type="region of interest" description="Disordered" evidence="4">
    <location>
        <begin position="1"/>
        <end position="28"/>
    </location>
</feature>
<feature type="compositionally biased region" description="Basic and acidic residues" evidence="4">
    <location>
        <begin position="13"/>
        <end position="22"/>
    </location>
</feature>
<dbReference type="PROSITE" id="PS01124">
    <property type="entry name" value="HTH_ARAC_FAMILY_2"/>
    <property type="match status" value="1"/>
</dbReference>
<evidence type="ECO:0000256" key="2">
    <source>
        <dbReference type="ARBA" id="ARBA00023125"/>
    </source>
</evidence>
<evidence type="ECO:0000256" key="1">
    <source>
        <dbReference type="ARBA" id="ARBA00023015"/>
    </source>
</evidence>
<name>A0ABY1QF81_9SPHN</name>
<comment type="caution">
    <text evidence="6">The sequence shown here is derived from an EMBL/GenBank/DDBJ whole genome shotgun (WGS) entry which is preliminary data.</text>
</comment>
<protein>
    <submittedName>
        <fullName evidence="6">Transcriptional regulator, AraC family</fullName>
    </submittedName>
</protein>
<keyword evidence="3" id="KW-0804">Transcription</keyword>
<evidence type="ECO:0000259" key="5">
    <source>
        <dbReference type="PROSITE" id="PS01124"/>
    </source>
</evidence>
<proteinExistence type="predicted"/>
<sequence length="314" mass="34542">MQRKFRPAVDPMVKSREGKTRDGQPMSYNRSPAADLVPWLARFHVSSMSMPDGHVLSCGLLNEAATVRIFLSGEWTVHTADGPALLRNGAFYFGPNSRHMPVTVSGSFVSVGFALRPGTGTALKLPHVGDYVDRVVPTDVLNAPSADFVAAIDPAAPPEQWLQGIEEVTRRQVKDRGGGRPDPVTAAFEAISFSNPGLSIKEAAAGCGVDRRKLERVISRDFGMPPKQVLRRARALDMASYLRGVADAAEGEEMALRYYDESHLIHEFTNLFGISPRQFIARPQPILTLSLEARQARRLEMLNRLTPGGIRPWE</sequence>
<dbReference type="Gene3D" id="1.10.10.60">
    <property type="entry name" value="Homeodomain-like"/>
    <property type="match status" value="1"/>
</dbReference>
<feature type="domain" description="HTH araC/xylS-type" evidence="5">
    <location>
        <begin position="192"/>
        <end position="282"/>
    </location>
</feature>
<keyword evidence="1" id="KW-0805">Transcription regulation</keyword>
<keyword evidence="7" id="KW-1185">Reference proteome</keyword>
<dbReference type="Pfam" id="PF12833">
    <property type="entry name" value="HTH_18"/>
    <property type="match status" value="1"/>
</dbReference>
<dbReference type="SMART" id="SM00342">
    <property type="entry name" value="HTH_ARAC"/>
    <property type="match status" value="1"/>
</dbReference>